<dbReference type="GO" id="GO:0009030">
    <property type="term" value="F:thiamine-phosphate kinase activity"/>
    <property type="evidence" value="ECO:0007669"/>
    <property type="project" value="InterPro"/>
</dbReference>
<dbReference type="OrthoDB" id="5290200at2"/>
<organism evidence="3 4">
    <name type="scientific">Bdellovibrio bacteriovorus</name>
    <dbReference type="NCBI Taxonomy" id="959"/>
    <lineage>
        <taxon>Bacteria</taxon>
        <taxon>Pseudomonadati</taxon>
        <taxon>Bdellovibrionota</taxon>
        <taxon>Bdellovibrionia</taxon>
        <taxon>Bdellovibrionales</taxon>
        <taxon>Pseudobdellovibrionaceae</taxon>
        <taxon>Bdellovibrio</taxon>
    </lineage>
</organism>
<keyword evidence="4" id="KW-1185">Reference proteome</keyword>
<evidence type="ECO:0000313" key="3">
    <source>
        <dbReference type="EMBL" id="KYG66274.1"/>
    </source>
</evidence>
<dbReference type="EMBL" id="LUKE01000001">
    <property type="protein sequence ID" value="KYG66274.1"/>
    <property type="molecule type" value="Genomic_DNA"/>
</dbReference>
<dbReference type="SUPFAM" id="SSF55326">
    <property type="entry name" value="PurM N-terminal domain-like"/>
    <property type="match status" value="1"/>
</dbReference>
<evidence type="ECO:0000256" key="1">
    <source>
        <dbReference type="ARBA" id="ARBA00022977"/>
    </source>
</evidence>
<dbReference type="AlphaFoldDB" id="A0A150WPM4"/>
<dbReference type="InterPro" id="IPR006283">
    <property type="entry name" value="ThiL-like"/>
</dbReference>
<proteinExistence type="predicted"/>
<dbReference type="Pfam" id="PF00586">
    <property type="entry name" value="AIRS"/>
    <property type="match status" value="1"/>
</dbReference>
<dbReference type="GO" id="GO:0009228">
    <property type="term" value="P:thiamine biosynthetic process"/>
    <property type="evidence" value="ECO:0007669"/>
    <property type="project" value="UniProtKB-KW"/>
</dbReference>
<reference evidence="3 4" key="1">
    <citation type="submission" date="2016-03" db="EMBL/GenBank/DDBJ databases">
        <authorList>
            <person name="Ploux O."/>
        </authorList>
    </citation>
    <scope>NUCLEOTIDE SEQUENCE [LARGE SCALE GENOMIC DNA]</scope>
    <source>
        <strain evidence="3 4">R0</strain>
    </source>
</reference>
<dbReference type="PANTHER" id="PTHR30270">
    <property type="entry name" value="THIAMINE-MONOPHOSPHATE KINASE"/>
    <property type="match status" value="1"/>
</dbReference>
<dbReference type="InterPro" id="IPR036676">
    <property type="entry name" value="PurM-like_C_sf"/>
</dbReference>
<dbReference type="SUPFAM" id="SSF56042">
    <property type="entry name" value="PurM C-terminal domain-like"/>
    <property type="match status" value="1"/>
</dbReference>
<accession>A0A150WPM4</accession>
<keyword evidence="1" id="KW-0784">Thiamine biosynthesis</keyword>
<dbReference type="InterPro" id="IPR036921">
    <property type="entry name" value="PurM-like_N_sf"/>
</dbReference>
<dbReference type="PANTHER" id="PTHR30270:SF0">
    <property type="entry name" value="THIAMINE-MONOPHOSPHATE KINASE"/>
    <property type="match status" value="1"/>
</dbReference>
<comment type="caution">
    <text evidence="3">The sequence shown here is derived from an EMBL/GenBank/DDBJ whole genome shotgun (WGS) entry which is preliminary data.</text>
</comment>
<name>A0A150WPM4_BDEBC</name>
<evidence type="ECO:0000259" key="2">
    <source>
        <dbReference type="Pfam" id="PF00586"/>
    </source>
</evidence>
<sequence>MAQIRELTELKKVLGSQFKSAKQTNGLFESDCEIVKLAAKSFLVTSIDSLGEEITIGLYKELKTWAWMTVMSSVSDLAASGASPIGITLSTQWAFATSKDIQKKFFAEIKKACVKSQVPLLGGDSGYAKDHVFTSSILGQSTTPPLTRIGAKAGDYLVLAHGKNTGVGPALAYRYLLNLPDSALPEKIFRPHPSWQLTQNLRPLLSAAIDTSDGLGPCMYILALLNDLGFELQWQEGIHHRHALQFCQERKISPVMLWLGDQGDFQSLYVVPQKNISKLPKKGLSILGQFQKKKSYNLRYQNHNIALPFADIANCGRDVDSYARLFDSNVKYLNRYL</sequence>
<protein>
    <recommendedName>
        <fullName evidence="2">PurM-like N-terminal domain-containing protein</fullName>
    </recommendedName>
</protein>
<gene>
    <name evidence="3" type="ORF">AZI86_04235</name>
</gene>
<dbReference type="Proteomes" id="UP000075320">
    <property type="component" value="Unassembled WGS sequence"/>
</dbReference>
<dbReference type="Gene3D" id="3.90.650.10">
    <property type="entry name" value="PurM-like C-terminal domain"/>
    <property type="match status" value="1"/>
</dbReference>
<dbReference type="InterPro" id="IPR016188">
    <property type="entry name" value="PurM-like_N"/>
</dbReference>
<dbReference type="RefSeq" id="WP_061833840.1">
    <property type="nucleotide sequence ID" value="NZ_LUKE01000001.1"/>
</dbReference>
<dbReference type="Gene3D" id="3.30.1330.10">
    <property type="entry name" value="PurM-like, N-terminal domain"/>
    <property type="match status" value="1"/>
</dbReference>
<feature type="domain" description="PurM-like N-terminal" evidence="2">
    <location>
        <begin position="30"/>
        <end position="127"/>
    </location>
</feature>
<evidence type="ECO:0000313" key="4">
    <source>
        <dbReference type="Proteomes" id="UP000075320"/>
    </source>
</evidence>